<feature type="domain" description="MRB1590-like C-terminal" evidence="3">
    <location>
        <begin position="467"/>
        <end position="559"/>
    </location>
</feature>
<dbReference type="Pfam" id="PF21117">
    <property type="entry name" value="MRB1590_C"/>
    <property type="match status" value="1"/>
</dbReference>
<dbReference type="InterPro" id="IPR019195">
    <property type="entry name" value="ABC_ATPase_put"/>
</dbReference>
<feature type="domain" description="ATPase of the ABC class N-terminal" evidence="2">
    <location>
        <begin position="5"/>
        <end position="164"/>
    </location>
</feature>
<dbReference type="Pfam" id="PF20446">
    <property type="entry name" value="ABC_N"/>
    <property type="match status" value="1"/>
</dbReference>
<dbReference type="Gene3D" id="3.40.50.300">
    <property type="entry name" value="P-loop containing nucleotide triphosphate hydrolases"/>
    <property type="match status" value="1"/>
</dbReference>
<accession>A0A1U7NG06</accession>
<dbReference type="Pfam" id="PF09818">
    <property type="entry name" value="ABC_ATPase"/>
    <property type="match status" value="1"/>
</dbReference>
<evidence type="ECO:0000259" key="2">
    <source>
        <dbReference type="Pfam" id="PF20446"/>
    </source>
</evidence>
<dbReference type="PANTHER" id="PTHR38149:SF1">
    <property type="entry name" value="ATPASE"/>
    <property type="match status" value="1"/>
</dbReference>
<dbReference type="RefSeq" id="WP_075819414.1">
    <property type="nucleotide sequence ID" value="NZ_CAPNHH010000063.1"/>
</dbReference>
<dbReference type="EMBL" id="MPJW01000131">
    <property type="protein sequence ID" value="OLU39614.1"/>
    <property type="molecule type" value="Genomic_DNA"/>
</dbReference>
<sequence length="567" mass="63895">MKTAKELRVSLEKINHKSYPYYKDLKGSYKFKNFILEINHVQSDPYASPSDLTVRILRPGFPSVYYEKYEQRIALQDQILRLFHEGLKEYASNGRSKKSGSLSVSRPNQKVLERSACTIKPDTGELILKFHAAFPAAGRKILSHELIRILFNELEPLVDHYLIYDHLSKENQECLQRAFELSVDQCAIRHQLKEKHLSAFIADGAILPRKSGNLDIPMAEAIPFQSPESLMVEMDLPYRKKIRGMGIPEGIVLITGGGYHGKSTLLQALEEGVYNHVDGDGRELAITRSDAMKIRAEDGRSVKADDISMFIQNLPTKKDTRCFMTEDASGSTSQAANVVEAIEAGSKLLLVDEDTSATNFMVRDDLMASVISKDEEPIIPFIARIRPLKEEKGVSVILVAGSSGAFFDKADTVIQMDEYVPKDITQKAKEAIKNHTQSSVIDDVPFNQEIRSRIPLKNRVLDQDRIKVKTTGLDTISIGREPIDVRYLEQLVDPEQLKTLGKMAVYAGKNLMDSKSSLDMVAGEMCDLIKRDGWQILGKGDYAQVRKQDLMNVLSRWRTQPFIQLED</sequence>
<dbReference type="InterPro" id="IPR046833">
    <property type="entry name" value="ABC_N"/>
</dbReference>
<evidence type="ECO:0000313" key="5">
    <source>
        <dbReference type="Proteomes" id="UP000186341"/>
    </source>
</evidence>
<name>A0A1U7NG06_9FIRM</name>
<gene>
    <name evidence="4" type="ORF">BO222_06350</name>
</gene>
<dbReference type="Proteomes" id="UP000186341">
    <property type="component" value="Unassembled WGS sequence"/>
</dbReference>
<dbReference type="InterPro" id="IPR046834">
    <property type="entry name" value="ABC_ATPase_C"/>
</dbReference>
<keyword evidence="5" id="KW-1185">Reference proteome</keyword>
<proteinExistence type="predicted"/>
<dbReference type="GeneID" id="82202822"/>
<evidence type="ECO:0000313" key="4">
    <source>
        <dbReference type="EMBL" id="OLU39614.1"/>
    </source>
</evidence>
<dbReference type="InterPro" id="IPR027417">
    <property type="entry name" value="P-loop_NTPase"/>
</dbReference>
<dbReference type="InterPro" id="IPR049069">
    <property type="entry name" value="MRB1590-like_C"/>
</dbReference>
<dbReference type="AlphaFoldDB" id="A0A1U7NG06"/>
<protein>
    <recommendedName>
        <fullName evidence="6">Isopentenyl-diphosphate delta-isomerase</fullName>
    </recommendedName>
</protein>
<reference evidence="4 5" key="1">
    <citation type="submission" date="2016-11" db="EMBL/GenBank/DDBJ databases">
        <title>Description of two novel members of the family Erysipelotrichaceae: Ileibacterium lipovorans gen. nov., sp. nov. and Dubosiella newyorkensis, gen. nov., sp. nov.</title>
        <authorList>
            <person name="Cox L.M."/>
            <person name="Sohn J."/>
            <person name="Tyrrell K.L."/>
            <person name="Citron D.M."/>
            <person name="Lawson P.A."/>
            <person name="Patel N.B."/>
            <person name="Iizumi T."/>
            <person name="Perez-Perez G.I."/>
            <person name="Goldstein E.J."/>
            <person name="Blaser M.J."/>
        </authorList>
    </citation>
    <scope>NUCLEOTIDE SEQUENCE [LARGE SCALE GENOMIC DNA]</scope>
    <source>
        <strain evidence="4 5">NYU-BL-A3</strain>
    </source>
</reference>
<dbReference type="SUPFAM" id="SSF52540">
    <property type="entry name" value="P-loop containing nucleoside triphosphate hydrolases"/>
    <property type="match status" value="1"/>
</dbReference>
<evidence type="ECO:0008006" key="6">
    <source>
        <dbReference type="Google" id="ProtNLM"/>
    </source>
</evidence>
<evidence type="ECO:0000259" key="3">
    <source>
        <dbReference type="Pfam" id="PF21117"/>
    </source>
</evidence>
<evidence type="ECO:0000259" key="1">
    <source>
        <dbReference type="Pfam" id="PF09818"/>
    </source>
</evidence>
<organism evidence="4 5">
    <name type="scientific">Ileibacterium valens</name>
    <dbReference type="NCBI Taxonomy" id="1862668"/>
    <lineage>
        <taxon>Bacteria</taxon>
        <taxon>Bacillati</taxon>
        <taxon>Bacillota</taxon>
        <taxon>Erysipelotrichia</taxon>
        <taxon>Erysipelotrichales</taxon>
        <taxon>Erysipelotrichaceae</taxon>
        <taxon>Ileibacterium</taxon>
    </lineage>
</organism>
<comment type="caution">
    <text evidence="4">The sequence shown here is derived from an EMBL/GenBank/DDBJ whole genome shotgun (WGS) entry which is preliminary data.</text>
</comment>
<feature type="domain" description="ATPase of the ABC class C-terminal" evidence="1">
    <location>
        <begin position="172"/>
        <end position="439"/>
    </location>
</feature>
<dbReference type="PANTHER" id="PTHR38149">
    <property type="entry name" value="ATPASE"/>
    <property type="match status" value="1"/>
</dbReference>
<dbReference type="OrthoDB" id="9809999at2"/>